<evidence type="ECO:0000256" key="1">
    <source>
        <dbReference type="ARBA" id="ARBA00007613"/>
    </source>
</evidence>
<dbReference type="InterPro" id="IPR010131">
    <property type="entry name" value="MdtP/NodT-like"/>
</dbReference>
<dbReference type="InterPro" id="IPR003423">
    <property type="entry name" value="OMP_efflux"/>
</dbReference>
<organism evidence="4 5">
    <name type="scientific">Sandarakinorhabdus cyanobacteriorum</name>
    <dbReference type="NCBI Taxonomy" id="1981098"/>
    <lineage>
        <taxon>Bacteria</taxon>
        <taxon>Pseudomonadati</taxon>
        <taxon>Pseudomonadota</taxon>
        <taxon>Alphaproteobacteria</taxon>
        <taxon>Sphingomonadales</taxon>
        <taxon>Sphingosinicellaceae</taxon>
        <taxon>Sandarakinorhabdus</taxon>
    </lineage>
</organism>
<reference evidence="4 5" key="1">
    <citation type="submission" date="2017-07" db="EMBL/GenBank/DDBJ databases">
        <title>Sandarakinorhabdus cyanobacteriorum sp. nov., a novel bacterium isolated from cyanobacterial aggregates in a eutrophic lake.</title>
        <authorList>
            <person name="Cai H."/>
        </authorList>
    </citation>
    <scope>NUCLEOTIDE SEQUENCE [LARGE SCALE GENOMIC DNA]</scope>
    <source>
        <strain evidence="4 5">TH057</strain>
    </source>
</reference>
<keyword evidence="2" id="KW-0449">Lipoprotein</keyword>
<comment type="caution">
    <text evidence="4">The sequence shown here is derived from an EMBL/GenBank/DDBJ whole genome shotgun (WGS) entry which is preliminary data.</text>
</comment>
<dbReference type="PANTHER" id="PTHR30203:SF33">
    <property type="entry name" value="BLR4455 PROTEIN"/>
    <property type="match status" value="1"/>
</dbReference>
<comment type="similarity">
    <text evidence="1 2">Belongs to the outer membrane factor (OMF) (TC 1.B.17) family.</text>
</comment>
<comment type="subcellular location">
    <subcellularLocation>
        <location evidence="2">Cell membrane</location>
        <topology evidence="2">Lipid-anchor</topology>
    </subcellularLocation>
</comment>
<dbReference type="Pfam" id="PF02321">
    <property type="entry name" value="OEP"/>
    <property type="match status" value="2"/>
</dbReference>
<protein>
    <submittedName>
        <fullName evidence="4">RND transporter</fullName>
    </submittedName>
</protein>
<keyword evidence="2" id="KW-1134">Transmembrane beta strand</keyword>
<dbReference type="SUPFAM" id="SSF56954">
    <property type="entry name" value="Outer membrane efflux proteins (OEP)"/>
    <property type="match status" value="1"/>
</dbReference>
<dbReference type="NCBIfam" id="TIGR01845">
    <property type="entry name" value="outer_NodT"/>
    <property type="match status" value="1"/>
</dbReference>
<keyword evidence="3" id="KW-0175">Coiled coil</keyword>
<dbReference type="GO" id="GO:0015562">
    <property type="term" value="F:efflux transmembrane transporter activity"/>
    <property type="evidence" value="ECO:0007669"/>
    <property type="project" value="InterPro"/>
</dbReference>
<keyword evidence="5" id="KW-1185">Reference proteome</keyword>
<dbReference type="Gene3D" id="2.20.200.10">
    <property type="entry name" value="Outer membrane efflux proteins (OEP)"/>
    <property type="match status" value="1"/>
</dbReference>
<evidence type="ECO:0000256" key="3">
    <source>
        <dbReference type="SAM" id="Coils"/>
    </source>
</evidence>
<dbReference type="PANTHER" id="PTHR30203">
    <property type="entry name" value="OUTER MEMBRANE CATION EFFLUX PROTEIN"/>
    <property type="match status" value="1"/>
</dbReference>
<evidence type="ECO:0000313" key="4">
    <source>
        <dbReference type="EMBL" id="OYQ31272.1"/>
    </source>
</evidence>
<dbReference type="Gene3D" id="1.20.1600.10">
    <property type="entry name" value="Outer membrane efflux proteins (OEP)"/>
    <property type="match status" value="1"/>
</dbReference>
<dbReference type="OrthoDB" id="9783100at2"/>
<dbReference type="EMBL" id="NOXT01000088">
    <property type="protein sequence ID" value="OYQ31272.1"/>
    <property type="molecule type" value="Genomic_DNA"/>
</dbReference>
<keyword evidence="2" id="KW-0564">Palmitate</keyword>
<accession>A0A255YPW7</accession>
<keyword evidence="2" id="KW-0812">Transmembrane</keyword>
<proteinExistence type="inferred from homology"/>
<gene>
    <name evidence="4" type="ORF">CHU93_04760</name>
</gene>
<sequence>MTLGKNHTPLPQSGKPVLATRHAASLALMVVLAGCAAGPDFERPAPPVSETYSSHADNALVTPAPSAVDSAQRVVPGMPVAAEWWRTFGSPRLDALIADGLQHSPTLAAAQATLRQAQELQQARAGSTQLPQAEIGASAQRQRFNPGALGQDQDPREFSLYNAGVTVSYNLDPAGSNRRAIEALSARADTQGFELQAARLTLAGNIATAAFARAQIAAQIESTTALLANIEEQRDIARARLRLGNAAADEVLALDTQTEQLRAGLPVLRQQLAETEHLLATLAGRAPGQGGVPDFALSEFTLPQDLPLVVPSQLVRQRPDILAAEAMVHAANADYGVAVAQMYPQLNLSATLGTQALTGDALFGGQSIVWNIIGQLTQPLFNSGLPHEKRAALAGFDAATAHYKEAVLEALRDVANVLVAVDTDAHALAAQSSAAAAAQGSLKTMQRRYQLGAASHVEVLIAAQQAERAQLAVIAARADRLANSAAFYVAMGGGPVPAEVTE</sequence>
<evidence type="ECO:0000256" key="2">
    <source>
        <dbReference type="RuleBase" id="RU362097"/>
    </source>
</evidence>
<dbReference type="AlphaFoldDB" id="A0A255YPW7"/>
<dbReference type="GO" id="GO:0005886">
    <property type="term" value="C:plasma membrane"/>
    <property type="evidence" value="ECO:0007669"/>
    <property type="project" value="UniProtKB-SubCell"/>
</dbReference>
<dbReference type="PROSITE" id="PS51257">
    <property type="entry name" value="PROKAR_LIPOPROTEIN"/>
    <property type="match status" value="1"/>
</dbReference>
<keyword evidence="2" id="KW-0472">Membrane</keyword>
<dbReference type="Proteomes" id="UP000216991">
    <property type="component" value="Unassembled WGS sequence"/>
</dbReference>
<feature type="coiled-coil region" evidence="3">
    <location>
        <begin position="213"/>
        <end position="240"/>
    </location>
</feature>
<name>A0A255YPW7_9SPHN</name>
<evidence type="ECO:0000313" key="5">
    <source>
        <dbReference type="Proteomes" id="UP000216991"/>
    </source>
</evidence>